<evidence type="ECO:0008006" key="5">
    <source>
        <dbReference type="Google" id="ProtNLM"/>
    </source>
</evidence>
<dbReference type="EMBL" id="JALP01000055">
    <property type="protein sequence ID" value="THG91676.1"/>
    <property type="molecule type" value="Genomic_DNA"/>
</dbReference>
<evidence type="ECO:0000313" key="2">
    <source>
        <dbReference type="EMBL" id="THG91676.1"/>
    </source>
</evidence>
<protein>
    <recommendedName>
        <fullName evidence="5">Hydrolase</fullName>
    </recommendedName>
</protein>
<sequence>MTIYTHYFYIEEQANVVYMPYRPNGFAVILLSDNERTVGEDTSIWQQHPERYSFLKALVEEGYTVITSQLFGKHWGSDKACQYIEQLHHFLIKKQILNKKFHLFAEGIGALVALRLIEKRKDLIRSVFLLNPCIYVETVYNEEKKNKLFFKRFLQEFSLAHQIPEEQVTESFCSQLINLEKWQESLPIHIYHLMADKKYPVAQHSRRFEQFCVANELPISLSIYGLGKSFSSFLQPVRSFYKKHEKKL</sequence>
<reference evidence="2 4" key="2">
    <citation type="submission" date="2014-01" db="EMBL/GenBank/DDBJ databases">
        <title>Draft genome sequencing of Bacillus alcalophilus CGMCC 1.3604.</title>
        <authorList>
            <person name="Yang J."/>
            <person name="Diao L."/>
            <person name="Yang S."/>
        </authorList>
    </citation>
    <scope>NUCLEOTIDE SEQUENCE [LARGE SCALE GENOMIC DNA]</scope>
    <source>
        <strain evidence="2 4">CGMCC 1.3604</strain>
    </source>
</reference>
<evidence type="ECO:0000313" key="3">
    <source>
        <dbReference type="Proteomes" id="UP000002754"/>
    </source>
</evidence>
<reference evidence="1 3" key="1">
    <citation type="journal article" date="2014" name="Genome Announc.">
        <title>Draft Genome Sequence of Bacillus alcalophilus AV1934, a Classic Alkaliphile Isolated from Human Feces in 1934.</title>
        <authorList>
            <person name="Attie O."/>
            <person name="Jayaprakash A."/>
            <person name="Shah H."/>
            <person name="Paulsen I.T."/>
            <person name="Morino M."/>
            <person name="Takahashi Y."/>
            <person name="Narumi I."/>
            <person name="Sachidanandam R."/>
            <person name="Satoh K."/>
            <person name="Ito M."/>
            <person name="Krulwich T.A."/>
        </authorList>
    </citation>
    <scope>NUCLEOTIDE SEQUENCE [LARGE SCALE GENOMIC DNA]</scope>
    <source>
        <strain evidence="1 3">AV1934</strain>
    </source>
</reference>
<name>A0A094WN42_ALKAL</name>
<accession>A0A094WN42</accession>
<dbReference type="SUPFAM" id="SSF53474">
    <property type="entry name" value="alpha/beta-Hydrolases"/>
    <property type="match status" value="1"/>
</dbReference>
<dbReference type="eggNOG" id="COG1506">
    <property type="taxonomic scope" value="Bacteria"/>
</dbReference>
<organism evidence="1 3">
    <name type="scientific">Alkalihalobacillus alcalophilus ATCC 27647 = CGMCC 1.3604</name>
    <dbReference type="NCBI Taxonomy" id="1218173"/>
    <lineage>
        <taxon>Bacteria</taxon>
        <taxon>Bacillati</taxon>
        <taxon>Bacillota</taxon>
        <taxon>Bacilli</taxon>
        <taxon>Bacillales</taxon>
        <taxon>Bacillaceae</taxon>
        <taxon>Alkalihalobacillus</taxon>
    </lineage>
</organism>
<dbReference type="OrthoDB" id="2986585at2"/>
<dbReference type="STRING" id="1218173.BALCAV_0210795"/>
<evidence type="ECO:0000313" key="1">
    <source>
        <dbReference type="EMBL" id="KGA97388.1"/>
    </source>
</evidence>
<dbReference type="EMBL" id="ALPT02000031">
    <property type="protein sequence ID" value="KGA97388.1"/>
    <property type="molecule type" value="Genomic_DNA"/>
</dbReference>
<gene>
    <name evidence="2" type="ORF">AJ85_03075</name>
    <name evidence="1" type="ORF">BALCAV_0210795</name>
</gene>
<dbReference type="Proteomes" id="UP000002754">
    <property type="component" value="Unassembled WGS sequence"/>
</dbReference>
<keyword evidence="3" id="KW-1185">Reference proteome</keyword>
<comment type="caution">
    <text evidence="1">The sequence shown here is derived from an EMBL/GenBank/DDBJ whole genome shotgun (WGS) entry which is preliminary data.</text>
</comment>
<dbReference type="RefSeq" id="WP_003324861.1">
    <property type="nucleotide sequence ID" value="NZ_ALPT02000031.1"/>
</dbReference>
<proteinExistence type="predicted"/>
<dbReference type="AlphaFoldDB" id="A0A094WN42"/>
<dbReference type="InterPro" id="IPR029058">
    <property type="entry name" value="AB_hydrolase_fold"/>
</dbReference>
<dbReference type="Gene3D" id="3.40.50.1820">
    <property type="entry name" value="alpha/beta hydrolase"/>
    <property type="match status" value="1"/>
</dbReference>
<evidence type="ECO:0000313" key="4">
    <source>
        <dbReference type="Proteomes" id="UP000297014"/>
    </source>
</evidence>
<dbReference type="Proteomes" id="UP000297014">
    <property type="component" value="Unassembled WGS sequence"/>
</dbReference>